<keyword evidence="5" id="KW-0804">Transcription</keyword>
<dbReference type="PROSITE" id="PS50949">
    <property type="entry name" value="HTH_GNTR"/>
    <property type="match status" value="1"/>
</dbReference>
<dbReference type="SUPFAM" id="SSF46785">
    <property type="entry name" value="Winged helix' DNA-binding domain"/>
    <property type="match status" value="1"/>
</dbReference>
<evidence type="ECO:0000256" key="1">
    <source>
        <dbReference type="ARBA" id="ARBA00005384"/>
    </source>
</evidence>
<gene>
    <name evidence="7" type="ORF">GW952_30600</name>
</gene>
<keyword evidence="7" id="KW-0614">Plasmid</keyword>
<dbReference type="CDD" id="cd00609">
    <property type="entry name" value="AAT_like"/>
    <property type="match status" value="1"/>
</dbReference>
<dbReference type="PANTHER" id="PTHR46577">
    <property type="entry name" value="HTH-TYPE TRANSCRIPTIONAL REGULATORY PROTEIN GABR"/>
    <property type="match status" value="1"/>
</dbReference>
<dbReference type="EMBL" id="CP048110">
    <property type="protein sequence ID" value="QHS49976.1"/>
    <property type="molecule type" value="Genomic_DNA"/>
</dbReference>
<evidence type="ECO:0000256" key="4">
    <source>
        <dbReference type="ARBA" id="ARBA00023125"/>
    </source>
</evidence>
<dbReference type="CDD" id="cd07377">
    <property type="entry name" value="WHTH_GntR"/>
    <property type="match status" value="1"/>
</dbReference>
<dbReference type="InterPro" id="IPR036388">
    <property type="entry name" value="WH-like_DNA-bd_sf"/>
</dbReference>
<evidence type="ECO:0000256" key="2">
    <source>
        <dbReference type="ARBA" id="ARBA00022898"/>
    </source>
</evidence>
<dbReference type="Pfam" id="PF00155">
    <property type="entry name" value="Aminotran_1_2"/>
    <property type="match status" value="1"/>
</dbReference>
<dbReference type="Gene3D" id="1.10.10.10">
    <property type="entry name" value="Winged helix-like DNA-binding domain superfamily/Winged helix DNA-binding domain"/>
    <property type="match status" value="1"/>
</dbReference>
<dbReference type="InterPro" id="IPR015424">
    <property type="entry name" value="PyrdxlP-dep_Trfase"/>
</dbReference>
<dbReference type="InterPro" id="IPR000524">
    <property type="entry name" value="Tscrpt_reg_HTH_GntR"/>
</dbReference>
<proteinExistence type="inferred from homology"/>
<dbReference type="GO" id="GO:0030170">
    <property type="term" value="F:pyridoxal phosphate binding"/>
    <property type="evidence" value="ECO:0007669"/>
    <property type="project" value="InterPro"/>
</dbReference>
<dbReference type="InterPro" id="IPR015421">
    <property type="entry name" value="PyrdxlP-dep_Trfase_major"/>
</dbReference>
<keyword evidence="4" id="KW-0238">DNA-binding</keyword>
<dbReference type="InterPro" id="IPR051446">
    <property type="entry name" value="HTH_trans_reg/aminotransferase"/>
</dbReference>
<evidence type="ECO:0000256" key="5">
    <source>
        <dbReference type="ARBA" id="ARBA00023163"/>
    </source>
</evidence>
<dbReference type="RefSeq" id="WP_162122757.1">
    <property type="nucleotide sequence ID" value="NZ_CP048110.1"/>
</dbReference>
<dbReference type="InterPro" id="IPR036390">
    <property type="entry name" value="WH_DNA-bd_sf"/>
</dbReference>
<evidence type="ECO:0000256" key="3">
    <source>
        <dbReference type="ARBA" id="ARBA00023015"/>
    </source>
</evidence>
<dbReference type="SUPFAM" id="SSF53383">
    <property type="entry name" value="PLP-dependent transferases"/>
    <property type="match status" value="1"/>
</dbReference>
<dbReference type="Gene3D" id="3.40.640.10">
    <property type="entry name" value="Type I PLP-dependent aspartate aminotransferase-like (Major domain)"/>
    <property type="match status" value="1"/>
</dbReference>
<evidence type="ECO:0000313" key="7">
    <source>
        <dbReference type="EMBL" id="QHS49976.1"/>
    </source>
</evidence>
<keyword evidence="7" id="KW-0808">Transferase</keyword>
<reference evidence="7 8" key="1">
    <citation type="submission" date="2020-01" db="EMBL/GenBank/DDBJ databases">
        <title>Bactrocera dorsalis gut bacteria genome.</title>
        <authorList>
            <person name="Zhang H."/>
            <person name="Cai Z."/>
        </authorList>
    </citation>
    <scope>NUCLEOTIDE SEQUENCE [LARGE SCALE GENOMIC DNA]</scope>
    <source>
        <strain evidence="7 8">BD177</strain>
        <plasmid evidence="7 8">unnamed2</plasmid>
    </source>
</reference>
<keyword evidence="3" id="KW-0805">Transcription regulation</keyword>
<dbReference type="InterPro" id="IPR004839">
    <property type="entry name" value="Aminotransferase_I/II_large"/>
</dbReference>
<keyword evidence="7" id="KW-0032">Aminotransferase</keyword>
<evidence type="ECO:0000259" key="6">
    <source>
        <dbReference type="PROSITE" id="PS50949"/>
    </source>
</evidence>
<dbReference type="PANTHER" id="PTHR46577:SF1">
    <property type="entry name" value="HTH-TYPE TRANSCRIPTIONAL REGULATORY PROTEIN GABR"/>
    <property type="match status" value="1"/>
</dbReference>
<organism evidence="7 8">
    <name type="scientific">Klebsiella michiganensis</name>
    <dbReference type="NCBI Taxonomy" id="1134687"/>
    <lineage>
        <taxon>Bacteria</taxon>
        <taxon>Pseudomonadati</taxon>
        <taxon>Pseudomonadota</taxon>
        <taxon>Gammaproteobacteria</taxon>
        <taxon>Enterobacterales</taxon>
        <taxon>Enterobacteriaceae</taxon>
        <taxon>Klebsiella/Raoultella group</taxon>
        <taxon>Klebsiella</taxon>
    </lineage>
</organism>
<dbReference type="GO" id="GO:0003700">
    <property type="term" value="F:DNA-binding transcription factor activity"/>
    <property type="evidence" value="ECO:0007669"/>
    <property type="project" value="InterPro"/>
</dbReference>
<geneLocation type="plasmid" evidence="7">
    <name>unnamed2</name>
</geneLocation>
<dbReference type="Pfam" id="PF00392">
    <property type="entry name" value="GntR"/>
    <property type="match status" value="1"/>
</dbReference>
<dbReference type="GO" id="GO:0003677">
    <property type="term" value="F:DNA binding"/>
    <property type="evidence" value="ECO:0007669"/>
    <property type="project" value="UniProtKB-KW"/>
</dbReference>
<feature type="domain" description="HTH gntR-type" evidence="6">
    <location>
        <begin position="18"/>
        <end position="86"/>
    </location>
</feature>
<accession>A0A6P1V9I0</accession>
<sequence length="459" mass="51468">MTKNLIYPTFSLQTDSDELLYRQLYHRFKDAIANGSYPPGARVPSIRTMAQILNVSRNTVETAYDLLVGEGYFVSNGQAGTSIARQFSHQHMRRQCAPDTLSLVQLFQIGIPAQDAFPRKLWSNLYQRHKEYQIVASSHGYAPLRRAIAAYLNIARGIQCSADQVIVTAGYRQSLQLLLTGLLDQGQSVWIEDPCYPPCQHLLAKNRIKHHPLPVDTEGIVVDEGLRLAPKARAAIVTPANQSPLGVVMSRQRKSELLDWAVGNQSWLIEDDYDSEYCGDSRLAPTLSSLDRDGRTFYMGTFSKTLYPALRLAYIVVPYRQISHFIQLAELLLDGCPLHSQKTLTDMMQQGYYVRHIKKMRPLYEARRAMLIDVLTARFGKQLSISPYSRGLCLLAQLPPGLCDLEVQARAAQIGLTVGALSPRAQCYDYGQALLLGFANFTSRQDAEHAVDRLATCLD</sequence>
<dbReference type="AlphaFoldDB" id="A0A6P1V9I0"/>
<protein>
    <submittedName>
        <fullName evidence="7">PLP-dependent aminotransferase family protein</fullName>
    </submittedName>
</protein>
<dbReference type="GO" id="GO:0008483">
    <property type="term" value="F:transaminase activity"/>
    <property type="evidence" value="ECO:0007669"/>
    <property type="project" value="UniProtKB-KW"/>
</dbReference>
<evidence type="ECO:0000313" key="8">
    <source>
        <dbReference type="Proteomes" id="UP000464389"/>
    </source>
</evidence>
<keyword evidence="2" id="KW-0663">Pyridoxal phosphate</keyword>
<dbReference type="Proteomes" id="UP000464389">
    <property type="component" value="Plasmid unnamed2"/>
</dbReference>
<name>A0A6P1V9I0_9ENTR</name>
<dbReference type="SMART" id="SM00345">
    <property type="entry name" value="HTH_GNTR"/>
    <property type="match status" value="1"/>
</dbReference>
<comment type="similarity">
    <text evidence="1">In the C-terminal section; belongs to the class-I pyridoxal-phosphate-dependent aminotransferase family.</text>
</comment>